<keyword evidence="2" id="KW-1185">Reference proteome</keyword>
<organism evidence="1 2">
    <name type="scientific">Candidatus Aquarickettsia rohweri</name>
    <dbReference type="NCBI Taxonomy" id="2602574"/>
    <lineage>
        <taxon>Bacteria</taxon>
        <taxon>Pseudomonadati</taxon>
        <taxon>Pseudomonadota</taxon>
        <taxon>Alphaproteobacteria</taxon>
        <taxon>Rickettsiales</taxon>
        <taxon>Candidatus Midichloriaceae</taxon>
        <taxon>Candidatus Aquarickettsia</taxon>
    </lineage>
</organism>
<dbReference type="SUPFAM" id="SSF56973">
    <property type="entry name" value="Aerolisin/ETX pore-forming domain"/>
    <property type="match status" value="1"/>
</dbReference>
<name>A0A3R9XM92_9RICK</name>
<protein>
    <submittedName>
        <fullName evidence="1">Uncharacterized protein</fullName>
    </submittedName>
</protein>
<accession>A0A3R9XM92</accession>
<dbReference type="Proteomes" id="UP000279470">
    <property type="component" value="Unassembled WGS sequence"/>
</dbReference>
<proteinExistence type="predicted"/>
<dbReference type="EMBL" id="RXFM01000104">
    <property type="protein sequence ID" value="RST62527.1"/>
    <property type="molecule type" value="Genomic_DNA"/>
</dbReference>
<gene>
    <name evidence="1" type="ORF">EIC27_06170</name>
</gene>
<dbReference type="RefSeq" id="WP_126045200.1">
    <property type="nucleotide sequence ID" value="NZ_RXFM01000104.1"/>
</dbReference>
<dbReference type="Gene3D" id="2.170.15.10">
    <property type="entry name" value="Proaerolysin, chain A, domain 3"/>
    <property type="match status" value="1"/>
</dbReference>
<dbReference type="AlphaFoldDB" id="A0A3R9XM92"/>
<comment type="caution">
    <text evidence="1">The sequence shown here is derived from an EMBL/GenBank/DDBJ whole genome shotgun (WGS) entry which is preliminary data.</text>
</comment>
<sequence length="423" mass="47066">MTNTHNQVLANNGSNLKKTGVFTNLLYNIRNQNFGDNNYLNYKNDAWKSGHHYAEIASNQDGATWYFQEAEENIGIVPLYNIRNQNLGDNNYLNYKDEAWADGKHYAEICPKMQGSSWWLSTSETTEKINTPSGNQKALPLYTLRVKTQGYDKGANDISSPNFLNYKNEAWEDGKHYAEIAPLMQGSYWFFEVDKSSYTLQVSVLDMKLADDQSLDTLLSGTSLGTQTVNNINGNSALTESLDFTKSFTSSSSYTYSVDCEQSIAVKFKMSEGLIFEKAGIDVDIGLKFSEDNSWTKSSSKTTELSLSESVTVDPGKCSKVTGYYKIIKADQVKFTATALVSISGTIIDEQGNTVSGHNVQSTEFIAQYITENVKGMTVVDQNYSDTNVKVEITGHMSANMATMNSYTQEVACDDADIQHDEL</sequence>
<evidence type="ECO:0000313" key="1">
    <source>
        <dbReference type="EMBL" id="RST62527.1"/>
    </source>
</evidence>
<reference evidence="2" key="1">
    <citation type="submission" date="2018-11" db="EMBL/GenBank/DDBJ databases">
        <title>Phylogenetic, genomic, and biogeographic characterization of a novel and ubiquitous marine invertebrate-associated Rickettsiales parasite, Candidatus Marinoinvertebrata rohwerii, gen. nov., sp. nov.</title>
        <authorList>
            <person name="Klinges J.G."/>
            <person name="Rosales S.M."/>
            <person name="Mcminds R."/>
            <person name="Shaver E.C."/>
            <person name="Shantz A."/>
            <person name="Peters E.C."/>
            <person name="Burkepile D.E."/>
            <person name="Silliman B.R."/>
            <person name="Vega Thurber R.L."/>
        </authorList>
    </citation>
    <scope>NUCLEOTIDE SEQUENCE [LARGE SCALE GENOMIC DNA]</scope>
    <source>
        <strain evidence="2">a_cerv_44</strain>
    </source>
</reference>
<evidence type="ECO:0000313" key="2">
    <source>
        <dbReference type="Proteomes" id="UP000279470"/>
    </source>
</evidence>